<dbReference type="RefSeq" id="WP_343130555.1">
    <property type="nucleotide sequence ID" value="NZ_JBCITK010000001.1"/>
</dbReference>
<dbReference type="EMBL" id="JBCITK010000001">
    <property type="protein sequence ID" value="MEN0643664.1"/>
    <property type="molecule type" value="Genomic_DNA"/>
</dbReference>
<gene>
    <name evidence="1" type="ORF">MKY91_10950</name>
</gene>
<evidence type="ECO:0000313" key="2">
    <source>
        <dbReference type="Proteomes" id="UP001418796"/>
    </source>
</evidence>
<dbReference type="Proteomes" id="UP001418796">
    <property type="component" value="Unassembled WGS sequence"/>
</dbReference>
<accession>A0ABU9VIF7</accession>
<sequence length="98" mass="11400">MMSEIPFSEEFLQSRLTTLNELNRLSVSVKNLSSQDEYEHLSLALDSVYASFGQLIDTLLQHKRNRIYTSDAESYIKEQLNYSASQLNRYCDKIETPE</sequence>
<reference evidence="1 2" key="1">
    <citation type="submission" date="2024-03" db="EMBL/GenBank/DDBJ databases">
        <title>Bacilli Hybrid Assemblies.</title>
        <authorList>
            <person name="Kovac J."/>
        </authorList>
    </citation>
    <scope>NUCLEOTIDE SEQUENCE [LARGE SCALE GENOMIC DNA]</scope>
    <source>
        <strain evidence="1 2">FSL R7-0666</strain>
    </source>
</reference>
<proteinExistence type="predicted"/>
<name>A0ABU9VIF7_9BACI</name>
<evidence type="ECO:0000313" key="1">
    <source>
        <dbReference type="EMBL" id="MEN0643664.1"/>
    </source>
</evidence>
<comment type="caution">
    <text evidence="1">The sequence shown here is derived from an EMBL/GenBank/DDBJ whole genome shotgun (WGS) entry which is preliminary data.</text>
</comment>
<keyword evidence="2" id="KW-1185">Reference proteome</keyword>
<organism evidence="1 2">
    <name type="scientific">Alkalicoccobacillus gibsonii</name>
    <dbReference type="NCBI Taxonomy" id="79881"/>
    <lineage>
        <taxon>Bacteria</taxon>
        <taxon>Bacillati</taxon>
        <taxon>Bacillota</taxon>
        <taxon>Bacilli</taxon>
        <taxon>Bacillales</taxon>
        <taxon>Bacillaceae</taxon>
        <taxon>Alkalicoccobacillus</taxon>
    </lineage>
</organism>
<protein>
    <submittedName>
        <fullName evidence="1">Uncharacterized protein</fullName>
    </submittedName>
</protein>